<evidence type="ECO:0000256" key="1">
    <source>
        <dbReference type="ARBA" id="ARBA00000077"/>
    </source>
</evidence>
<evidence type="ECO:0000256" key="4">
    <source>
        <dbReference type="ARBA" id="ARBA00022722"/>
    </source>
</evidence>
<evidence type="ECO:0000259" key="9">
    <source>
        <dbReference type="PROSITE" id="PS50879"/>
    </source>
</evidence>
<dbReference type="GO" id="GO:0003676">
    <property type="term" value="F:nucleic acid binding"/>
    <property type="evidence" value="ECO:0007669"/>
    <property type="project" value="InterPro"/>
</dbReference>
<gene>
    <name evidence="10" type="primary">Cnig_chr_IV.g12817</name>
    <name evidence="10" type="ORF">B9Z55_012817</name>
</gene>
<dbReference type="GO" id="GO:0046872">
    <property type="term" value="F:metal ion binding"/>
    <property type="evidence" value="ECO:0007669"/>
    <property type="project" value="UniProtKB-KW"/>
</dbReference>
<proteinExistence type="inferred from homology"/>
<dbReference type="OrthoDB" id="90239at2759"/>
<dbReference type="AlphaFoldDB" id="A0A2G5TYX2"/>
<dbReference type="InterPro" id="IPR050092">
    <property type="entry name" value="RNase_H"/>
</dbReference>
<keyword evidence="4" id="KW-0540">Nuclease</keyword>
<sequence length="141" mass="15179">MSHANVYTDGACINQGLNNARAGYGVFWEGNEANNRSGRVDGHQDSNRAELRAAHVAIKTAIDKGYKSVTIHSDSQFVQDAITGSGNFQSQPVQYRDLLQSTNDMVRHSSIQVNTQKVAAHSGIQGNDNAHQLATQGAKGN</sequence>
<feature type="region of interest" description="Disordered" evidence="8">
    <location>
        <begin position="122"/>
        <end position="141"/>
    </location>
</feature>
<dbReference type="GO" id="GO:0004523">
    <property type="term" value="F:RNA-DNA hybrid ribonuclease activity"/>
    <property type="evidence" value="ECO:0007669"/>
    <property type="project" value="UniProtKB-EC"/>
</dbReference>
<comment type="caution">
    <text evidence="10">The sequence shown here is derived from an EMBL/GenBank/DDBJ whole genome shotgun (WGS) entry which is preliminary data.</text>
</comment>
<dbReference type="Pfam" id="PF00075">
    <property type="entry name" value="RNase_H"/>
    <property type="match status" value="1"/>
</dbReference>
<keyword evidence="5" id="KW-0479">Metal-binding</keyword>
<keyword evidence="6" id="KW-0255">Endonuclease</keyword>
<evidence type="ECO:0000256" key="5">
    <source>
        <dbReference type="ARBA" id="ARBA00022723"/>
    </source>
</evidence>
<dbReference type="SUPFAM" id="SSF53098">
    <property type="entry name" value="Ribonuclease H-like"/>
    <property type="match status" value="1"/>
</dbReference>
<dbReference type="PANTHER" id="PTHR10642:SF26">
    <property type="entry name" value="RIBONUCLEASE H1"/>
    <property type="match status" value="1"/>
</dbReference>
<dbReference type="InterPro" id="IPR036397">
    <property type="entry name" value="RNaseH_sf"/>
</dbReference>
<dbReference type="EMBL" id="PDUG01000004">
    <property type="protein sequence ID" value="PIC32509.1"/>
    <property type="molecule type" value="Genomic_DNA"/>
</dbReference>
<evidence type="ECO:0000256" key="6">
    <source>
        <dbReference type="ARBA" id="ARBA00022759"/>
    </source>
</evidence>
<keyword evidence="7" id="KW-0378">Hydrolase</keyword>
<evidence type="ECO:0000256" key="2">
    <source>
        <dbReference type="ARBA" id="ARBA00005300"/>
    </source>
</evidence>
<accession>A0A2G5TYX2</accession>
<dbReference type="GO" id="GO:0043137">
    <property type="term" value="P:DNA replication, removal of RNA primer"/>
    <property type="evidence" value="ECO:0007669"/>
    <property type="project" value="TreeGrafter"/>
</dbReference>
<dbReference type="InterPro" id="IPR002156">
    <property type="entry name" value="RNaseH_domain"/>
</dbReference>
<dbReference type="STRING" id="1611254.A0A2G5TYX2"/>
<dbReference type="InterPro" id="IPR012337">
    <property type="entry name" value="RNaseH-like_sf"/>
</dbReference>
<reference evidence="11" key="1">
    <citation type="submission" date="2017-10" db="EMBL/GenBank/DDBJ databases">
        <title>Rapid genome shrinkage in a self-fertile nematode reveals novel sperm competition proteins.</title>
        <authorList>
            <person name="Yin D."/>
            <person name="Schwarz E.M."/>
            <person name="Thomas C.G."/>
            <person name="Felde R.L."/>
            <person name="Korf I.F."/>
            <person name="Cutter A.D."/>
            <person name="Schartner C.M."/>
            <person name="Ralston E.J."/>
            <person name="Meyer B.J."/>
            <person name="Haag E.S."/>
        </authorList>
    </citation>
    <scope>NUCLEOTIDE SEQUENCE [LARGE SCALE GENOMIC DNA]</scope>
    <source>
        <strain evidence="11">JU1422</strain>
    </source>
</reference>
<feature type="compositionally biased region" description="Polar residues" evidence="8">
    <location>
        <begin position="124"/>
        <end position="135"/>
    </location>
</feature>
<keyword evidence="11" id="KW-1185">Reference proteome</keyword>
<comment type="catalytic activity">
    <reaction evidence="1">
        <text>Endonucleolytic cleavage to 5'-phosphomonoester.</text>
        <dbReference type="EC" id="3.1.26.4"/>
    </reaction>
</comment>
<dbReference type="EC" id="3.1.26.4" evidence="3"/>
<evidence type="ECO:0000256" key="3">
    <source>
        <dbReference type="ARBA" id="ARBA00012180"/>
    </source>
</evidence>
<dbReference type="FunFam" id="3.30.420.10:FF:000140">
    <property type="entry name" value="Protein CBG03114"/>
    <property type="match status" value="1"/>
</dbReference>
<comment type="similarity">
    <text evidence="2">Belongs to the RNase H family.</text>
</comment>
<evidence type="ECO:0000313" key="11">
    <source>
        <dbReference type="Proteomes" id="UP000230233"/>
    </source>
</evidence>
<dbReference type="PANTHER" id="PTHR10642">
    <property type="entry name" value="RIBONUCLEASE H1"/>
    <property type="match status" value="1"/>
</dbReference>
<feature type="domain" description="RNase H type-1" evidence="9">
    <location>
        <begin position="1"/>
        <end position="139"/>
    </location>
</feature>
<dbReference type="Proteomes" id="UP000230233">
    <property type="component" value="Chromosome IV"/>
</dbReference>
<dbReference type="CDD" id="cd09280">
    <property type="entry name" value="RNase_HI_eukaryote_like"/>
    <property type="match status" value="1"/>
</dbReference>
<evidence type="ECO:0000313" key="10">
    <source>
        <dbReference type="EMBL" id="PIC32509.1"/>
    </source>
</evidence>
<name>A0A2G5TYX2_9PELO</name>
<dbReference type="Gene3D" id="3.30.420.10">
    <property type="entry name" value="Ribonuclease H-like superfamily/Ribonuclease H"/>
    <property type="match status" value="1"/>
</dbReference>
<evidence type="ECO:0000256" key="8">
    <source>
        <dbReference type="SAM" id="MobiDB-lite"/>
    </source>
</evidence>
<protein>
    <recommendedName>
        <fullName evidence="3">ribonuclease H</fullName>
        <ecNumber evidence="3">3.1.26.4</ecNumber>
    </recommendedName>
</protein>
<organism evidence="10 11">
    <name type="scientific">Caenorhabditis nigoni</name>
    <dbReference type="NCBI Taxonomy" id="1611254"/>
    <lineage>
        <taxon>Eukaryota</taxon>
        <taxon>Metazoa</taxon>
        <taxon>Ecdysozoa</taxon>
        <taxon>Nematoda</taxon>
        <taxon>Chromadorea</taxon>
        <taxon>Rhabditida</taxon>
        <taxon>Rhabditina</taxon>
        <taxon>Rhabditomorpha</taxon>
        <taxon>Rhabditoidea</taxon>
        <taxon>Rhabditidae</taxon>
        <taxon>Peloderinae</taxon>
        <taxon>Caenorhabditis</taxon>
    </lineage>
</organism>
<dbReference type="PROSITE" id="PS50879">
    <property type="entry name" value="RNASE_H_1"/>
    <property type="match status" value="1"/>
</dbReference>
<evidence type="ECO:0000256" key="7">
    <source>
        <dbReference type="ARBA" id="ARBA00022801"/>
    </source>
</evidence>